<keyword evidence="2" id="KW-0732">Signal</keyword>
<comment type="caution">
    <text evidence="3">The sequence shown here is derived from an EMBL/GenBank/DDBJ whole genome shotgun (WGS) entry which is preliminary data.</text>
</comment>
<dbReference type="Gene3D" id="3.40.190.10">
    <property type="entry name" value="Periplasmic binding protein-like II"/>
    <property type="match status" value="1"/>
</dbReference>
<reference evidence="3" key="1">
    <citation type="submission" date="2020-08" db="EMBL/GenBank/DDBJ databases">
        <title>Ramlibacter sp. GTP1 16S ribosomal RNA gene genome sequencing and assembly.</title>
        <authorList>
            <person name="Kang M."/>
        </authorList>
    </citation>
    <scope>NUCLEOTIDE SEQUENCE</scope>
    <source>
        <strain evidence="3">GTP1</strain>
    </source>
</reference>
<dbReference type="RefSeq" id="WP_187084372.1">
    <property type="nucleotide sequence ID" value="NZ_JACORU010000013.1"/>
</dbReference>
<feature type="signal peptide" evidence="2">
    <location>
        <begin position="1"/>
        <end position="26"/>
    </location>
</feature>
<dbReference type="Pfam" id="PF03401">
    <property type="entry name" value="TctC"/>
    <property type="match status" value="1"/>
</dbReference>
<evidence type="ECO:0000256" key="1">
    <source>
        <dbReference type="ARBA" id="ARBA00006987"/>
    </source>
</evidence>
<evidence type="ECO:0000313" key="3">
    <source>
        <dbReference type="EMBL" id="MBC5767885.1"/>
    </source>
</evidence>
<dbReference type="CDD" id="cd13578">
    <property type="entry name" value="PBP2_Bug27"/>
    <property type="match status" value="1"/>
</dbReference>
<keyword evidence="4" id="KW-1185">Reference proteome</keyword>
<sequence>MHRRTLLAATAAAAAATLGLPARAQAYPNRPVKIILGLAPGASTDAGTRLLAQHLQEVTGQTFVVENRPGAGSTIGAAAVASAPADGYTLFMGTGSYATSAALYPNLSFDPVKSFKPITQLNRFPSAIGVDAKSDIKSLPQLIEMAKAKPGTISFASTGHGGQTHFAGELFQQITGTKLIHVPYKGGGPALQDVIAGRVPLIFVDLFTLLPHWRQGTVRILAVTGNKRADAAPDIPTAQEQGVRGFEVVAWLGLFAPAGTPDSVVEYIHKAVATVGKREAFIKRMADSGAEVVASTPAEFSQFFQKEVDLYKRVAQAAHIKLE</sequence>
<protein>
    <submittedName>
        <fullName evidence="3">Tripartite tricarboxylate transporter substrate binding protein</fullName>
    </submittedName>
</protein>
<dbReference type="PROSITE" id="PS51318">
    <property type="entry name" value="TAT"/>
    <property type="match status" value="1"/>
</dbReference>
<dbReference type="InterPro" id="IPR042100">
    <property type="entry name" value="Bug_dom1"/>
</dbReference>
<evidence type="ECO:0000256" key="2">
    <source>
        <dbReference type="SAM" id="SignalP"/>
    </source>
</evidence>
<dbReference type="InterPro" id="IPR005064">
    <property type="entry name" value="BUG"/>
</dbReference>
<proteinExistence type="inferred from homology"/>
<gene>
    <name evidence="3" type="ORF">H8R02_25710</name>
</gene>
<dbReference type="Proteomes" id="UP000596827">
    <property type="component" value="Unassembled WGS sequence"/>
</dbReference>
<dbReference type="EMBL" id="JACORU010000013">
    <property type="protein sequence ID" value="MBC5767885.1"/>
    <property type="molecule type" value="Genomic_DNA"/>
</dbReference>
<dbReference type="PANTHER" id="PTHR42928">
    <property type="entry name" value="TRICARBOXYLATE-BINDING PROTEIN"/>
    <property type="match status" value="1"/>
</dbReference>
<dbReference type="PANTHER" id="PTHR42928:SF5">
    <property type="entry name" value="BLR1237 PROTEIN"/>
    <property type="match status" value="1"/>
</dbReference>
<dbReference type="AlphaFoldDB" id="A0A923S4U4"/>
<dbReference type="InterPro" id="IPR006311">
    <property type="entry name" value="TAT_signal"/>
</dbReference>
<evidence type="ECO:0000313" key="4">
    <source>
        <dbReference type="Proteomes" id="UP000596827"/>
    </source>
</evidence>
<dbReference type="Gene3D" id="3.40.190.150">
    <property type="entry name" value="Bordetella uptake gene, domain 1"/>
    <property type="match status" value="1"/>
</dbReference>
<dbReference type="SUPFAM" id="SSF53850">
    <property type="entry name" value="Periplasmic binding protein-like II"/>
    <property type="match status" value="1"/>
</dbReference>
<feature type="chain" id="PRO_5037893670" evidence="2">
    <location>
        <begin position="27"/>
        <end position="323"/>
    </location>
</feature>
<name>A0A923S4U4_9BURK</name>
<accession>A0A923S4U4</accession>
<organism evidence="3 4">
    <name type="scientific">Ramlibacter albus</name>
    <dbReference type="NCBI Taxonomy" id="2079448"/>
    <lineage>
        <taxon>Bacteria</taxon>
        <taxon>Pseudomonadati</taxon>
        <taxon>Pseudomonadota</taxon>
        <taxon>Betaproteobacteria</taxon>
        <taxon>Burkholderiales</taxon>
        <taxon>Comamonadaceae</taxon>
        <taxon>Ramlibacter</taxon>
    </lineage>
</organism>
<comment type="similarity">
    <text evidence="1">Belongs to the UPF0065 (bug) family.</text>
</comment>
<dbReference type="PIRSF" id="PIRSF017082">
    <property type="entry name" value="YflP"/>
    <property type="match status" value="1"/>
</dbReference>